<dbReference type="RefSeq" id="WP_167112370.1">
    <property type="nucleotide sequence ID" value="NZ_JAANOU010000001.1"/>
</dbReference>
<gene>
    <name evidence="1" type="ORF">FHX46_001816</name>
</gene>
<dbReference type="EMBL" id="JAANOU010000001">
    <property type="protein sequence ID" value="NIH79286.1"/>
    <property type="molecule type" value="Genomic_DNA"/>
</dbReference>
<evidence type="ECO:0000313" key="1">
    <source>
        <dbReference type="EMBL" id="NIH79286.1"/>
    </source>
</evidence>
<reference evidence="1 2" key="1">
    <citation type="submission" date="2020-03" db="EMBL/GenBank/DDBJ databases">
        <title>Sequencing the genomes of 1000 actinobacteria strains.</title>
        <authorList>
            <person name="Klenk H.-P."/>
        </authorList>
    </citation>
    <scope>NUCLEOTIDE SEQUENCE [LARGE SCALE GENOMIC DNA]</scope>
    <source>
        <strain evidence="1 2">DSM 45668</strain>
    </source>
</reference>
<protein>
    <recommendedName>
        <fullName evidence="3">Uridine kinase</fullName>
    </recommendedName>
</protein>
<organism evidence="1 2">
    <name type="scientific">Amycolatopsis viridis</name>
    <dbReference type="NCBI Taxonomy" id="185678"/>
    <lineage>
        <taxon>Bacteria</taxon>
        <taxon>Bacillati</taxon>
        <taxon>Actinomycetota</taxon>
        <taxon>Actinomycetes</taxon>
        <taxon>Pseudonocardiales</taxon>
        <taxon>Pseudonocardiaceae</taxon>
        <taxon>Amycolatopsis</taxon>
    </lineage>
</organism>
<evidence type="ECO:0000313" key="2">
    <source>
        <dbReference type="Proteomes" id="UP000754495"/>
    </source>
</evidence>
<sequence>MRYRPITLERLAGELTERVLALDAPWVRVAVDGPAGTADLADALVDPLRVRGRAVQRVSTVDFLRPASLRFEYGKENPDSRYWSWLDEGALRREVLDPLSGNGSGLVLPALWDAARDRATRLARVRLPAPGVLIADGEMLLGRGLPFELTVHLELSPGALRRRLPEDAQWALPAFERYAEEVRPAEIADIVVRADDPRHPALLERPRPGPG</sequence>
<accession>A0ABX0SQP6</accession>
<evidence type="ECO:0008006" key="3">
    <source>
        <dbReference type="Google" id="ProtNLM"/>
    </source>
</evidence>
<dbReference type="InterPro" id="IPR027417">
    <property type="entry name" value="P-loop_NTPase"/>
</dbReference>
<keyword evidence="2" id="KW-1185">Reference proteome</keyword>
<name>A0ABX0SQP6_9PSEU</name>
<comment type="caution">
    <text evidence="1">The sequence shown here is derived from an EMBL/GenBank/DDBJ whole genome shotgun (WGS) entry which is preliminary data.</text>
</comment>
<proteinExistence type="predicted"/>
<dbReference type="Proteomes" id="UP000754495">
    <property type="component" value="Unassembled WGS sequence"/>
</dbReference>
<dbReference type="Gene3D" id="3.40.50.300">
    <property type="entry name" value="P-loop containing nucleotide triphosphate hydrolases"/>
    <property type="match status" value="1"/>
</dbReference>